<proteinExistence type="predicted"/>
<dbReference type="Proteomes" id="UP000298438">
    <property type="component" value="Unassembled WGS sequence"/>
</dbReference>
<sequence>MDTPHTLALPIDADLYLELALHLRSAGDPRPPHEAVDEAVRHWLLAARSAARAHSEPPGYQWKEVFLPEHTMLRVRQGQRNACAEVIGNRLLYQGRPTTPGALAQLSGLNVRNAWRQLWIRWPGETQWLAAIYVRTFARAGRRVRSGALPTGRDPWPAQSSLQSASAPPESP</sequence>
<feature type="compositionally biased region" description="Low complexity" evidence="1">
    <location>
        <begin position="155"/>
        <end position="172"/>
    </location>
</feature>
<dbReference type="EMBL" id="SPVF01000057">
    <property type="protein sequence ID" value="TFW27173.1"/>
    <property type="molecule type" value="Genomic_DNA"/>
</dbReference>
<gene>
    <name evidence="2" type="ORF">E4L96_03790</name>
</gene>
<dbReference type="OrthoDB" id="8565989at2"/>
<dbReference type="RefSeq" id="WP_135205900.1">
    <property type="nucleotide sequence ID" value="NZ_SPVF01000057.1"/>
</dbReference>
<protein>
    <submittedName>
        <fullName evidence="2">Uncharacterized protein</fullName>
    </submittedName>
</protein>
<comment type="caution">
    <text evidence="2">The sequence shown here is derived from an EMBL/GenBank/DDBJ whole genome shotgun (WGS) entry which is preliminary data.</text>
</comment>
<accession>A0A4Y9SR97</accession>
<feature type="region of interest" description="Disordered" evidence="1">
    <location>
        <begin position="146"/>
        <end position="172"/>
    </location>
</feature>
<name>A0A4Y9SR97_9BURK</name>
<evidence type="ECO:0000313" key="3">
    <source>
        <dbReference type="Proteomes" id="UP000298438"/>
    </source>
</evidence>
<dbReference type="AlphaFoldDB" id="A0A4Y9SR97"/>
<keyword evidence="3" id="KW-1185">Reference proteome</keyword>
<reference evidence="2 3" key="1">
    <citation type="submission" date="2019-03" db="EMBL/GenBank/DDBJ databases">
        <title>Draft Genome Sequence of Massilia arenosa sp. nov., a Novel Massilia Species Isolated from a Sandy-loam Maize Soil.</title>
        <authorList>
            <person name="Raths R."/>
            <person name="Peta V."/>
            <person name="Bucking H."/>
        </authorList>
    </citation>
    <scope>NUCLEOTIDE SEQUENCE [LARGE SCALE GENOMIC DNA]</scope>
    <source>
        <strain evidence="2 3">MC02</strain>
    </source>
</reference>
<evidence type="ECO:0000256" key="1">
    <source>
        <dbReference type="SAM" id="MobiDB-lite"/>
    </source>
</evidence>
<organism evidence="2 3">
    <name type="scientific">Zemynaea arenosa</name>
    <dbReference type="NCBI Taxonomy" id="2561931"/>
    <lineage>
        <taxon>Bacteria</taxon>
        <taxon>Pseudomonadati</taxon>
        <taxon>Pseudomonadota</taxon>
        <taxon>Betaproteobacteria</taxon>
        <taxon>Burkholderiales</taxon>
        <taxon>Oxalobacteraceae</taxon>
        <taxon>Telluria group</taxon>
        <taxon>Zemynaea</taxon>
    </lineage>
</organism>
<evidence type="ECO:0000313" key="2">
    <source>
        <dbReference type="EMBL" id="TFW27173.1"/>
    </source>
</evidence>